<dbReference type="InterPro" id="IPR024240">
    <property type="entry name" value="NAGLU_N"/>
</dbReference>
<keyword evidence="1" id="KW-0378">Hydrolase</keyword>
<dbReference type="Pfam" id="PF05089">
    <property type="entry name" value="NAGLU"/>
    <property type="match status" value="1"/>
</dbReference>
<evidence type="ECO:0000256" key="1">
    <source>
        <dbReference type="ARBA" id="ARBA00022801"/>
    </source>
</evidence>
<dbReference type="PANTHER" id="PTHR12872:SF1">
    <property type="entry name" value="ALPHA-N-ACETYLGLUCOSAMINIDASE"/>
    <property type="match status" value="1"/>
</dbReference>
<dbReference type="PANTHER" id="PTHR12872">
    <property type="entry name" value="ALPHA-N-ACETYLGLUCOSAMINIDASE"/>
    <property type="match status" value="1"/>
</dbReference>
<evidence type="ECO:0000313" key="4">
    <source>
        <dbReference type="EMBL" id="GBL83216.1"/>
    </source>
</evidence>
<feature type="domain" description="Alpha-N-acetylglucosaminidase tim-barrel" evidence="2">
    <location>
        <begin position="175"/>
        <end position="317"/>
    </location>
</feature>
<feature type="domain" description="Alpha-N-acetylglucosaminidase N-terminal" evidence="3">
    <location>
        <begin position="80"/>
        <end position="160"/>
    </location>
</feature>
<dbReference type="Gene3D" id="3.20.20.80">
    <property type="entry name" value="Glycosidases"/>
    <property type="match status" value="1"/>
</dbReference>
<evidence type="ECO:0000259" key="3">
    <source>
        <dbReference type="Pfam" id="PF12971"/>
    </source>
</evidence>
<dbReference type="Pfam" id="PF12971">
    <property type="entry name" value="NAGLU_N"/>
    <property type="match status" value="1"/>
</dbReference>
<proteinExistence type="predicted"/>
<dbReference type="Gene3D" id="3.30.379.10">
    <property type="entry name" value="Chitobiase/beta-hexosaminidase domain 2-like"/>
    <property type="match status" value="1"/>
</dbReference>
<dbReference type="Proteomes" id="UP000499080">
    <property type="component" value="Unassembled WGS sequence"/>
</dbReference>
<dbReference type="InterPro" id="IPR007781">
    <property type="entry name" value="NAGLU"/>
</dbReference>
<organism evidence="4 5">
    <name type="scientific">Araneus ventricosus</name>
    <name type="common">Orbweaver spider</name>
    <name type="synonym">Epeira ventricosa</name>
    <dbReference type="NCBI Taxonomy" id="182803"/>
    <lineage>
        <taxon>Eukaryota</taxon>
        <taxon>Metazoa</taxon>
        <taxon>Ecdysozoa</taxon>
        <taxon>Arthropoda</taxon>
        <taxon>Chelicerata</taxon>
        <taxon>Arachnida</taxon>
        <taxon>Araneae</taxon>
        <taxon>Araneomorphae</taxon>
        <taxon>Entelegynae</taxon>
        <taxon>Araneoidea</taxon>
        <taxon>Araneidae</taxon>
        <taxon>Araneus</taxon>
    </lineage>
</organism>
<accession>A0A4Y2AVU4</accession>
<gene>
    <name evidence="4" type="primary">NAGLU_2</name>
    <name evidence="4" type="ORF">AVEN_165411_1</name>
</gene>
<dbReference type="GO" id="GO:0016787">
    <property type="term" value="F:hydrolase activity"/>
    <property type="evidence" value="ECO:0007669"/>
    <property type="project" value="UniProtKB-KW"/>
</dbReference>
<name>A0A4Y2AVU4_ARAVE</name>
<reference evidence="4 5" key="1">
    <citation type="journal article" date="2019" name="Sci. Rep.">
        <title>Orb-weaving spider Araneus ventricosus genome elucidates the spidroin gene catalogue.</title>
        <authorList>
            <person name="Kono N."/>
            <person name="Nakamura H."/>
            <person name="Ohtoshi R."/>
            <person name="Moran D.A.P."/>
            <person name="Shinohara A."/>
            <person name="Yoshida Y."/>
            <person name="Fujiwara M."/>
            <person name="Mori M."/>
            <person name="Tomita M."/>
            <person name="Arakawa K."/>
        </authorList>
    </citation>
    <scope>NUCLEOTIDE SEQUENCE [LARGE SCALE GENOMIC DNA]</scope>
</reference>
<comment type="caution">
    <text evidence="4">The sequence shown here is derived from an EMBL/GenBank/DDBJ whole genome shotgun (WGS) entry which is preliminary data.</text>
</comment>
<protein>
    <submittedName>
        <fullName evidence="4">Alpha-N-acetylglucosaminidase</fullName>
    </submittedName>
</protein>
<evidence type="ECO:0000313" key="5">
    <source>
        <dbReference type="Proteomes" id="UP000499080"/>
    </source>
</evidence>
<dbReference type="InterPro" id="IPR029018">
    <property type="entry name" value="Hex-like_dom2"/>
</dbReference>
<sequence>MHSGKEFSLLEFVRKWGRGVVQAILDNKSRRHKLSYETNIVKIGRVVEADGVVAIVLPITVRATDAERRSERRSARDEAEAVRQLLHRLIPEKADEILIDVDYNLDNRDAFQISTENDKVLISGTRGYAAAAGVYHYLKGYCGCHISWSGNQLRLPADLPKPTQTLKITFNDKYRYYQNVCTSSYSYVWWTWDRWEKEIDWMALNGINLPLAFTAQEAIYYKVFKEMNFTDHDIGVFFTGPAFLAWNRMGNMQAWVGPLTDNWHRNQVELQHKILNRMRDLGMTPVLPAFSGRVVPAFKRNFPNANTTYMNRTWAHFQPPFAL</sequence>
<dbReference type="EMBL" id="BGPR01000031">
    <property type="protein sequence ID" value="GBL83216.1"/>
    <property type="molecule type" value="Genomic_DNA"/>
</dbReference>
<dbReference type="InterPro" id="IPR024733">
    <property type="entry name" value="NAGLU_tim-barrel"/>
</dbReference>
<evidence type="ECO:0000259" key="2">
    <source>
        <dbReference type="Pfam" id="PF05089"/>
    </source>
</evidence>
<dbReference type="AlphaFoldDB" id="A0A4Y2AVU4"/>
<keyword evidence="5" id="KW-1185">Reference proteome</keyword>
<dbReference type="OrthoDB" id="6419383at2759"/>